<dbReference type="Pfam" id="PF16741">
    <property type="entry name" value="mRNA_decap_C"/>
    <property type="match status" value="1"/>
</dbReference>
<keyword evidence="7" id="KW-0866">Nonsense-mediated mRNA decay</keyword>
<feature type="region of interest" description="Disordered" evidence="11">
    <location>
        <begin position="132"/>
        <end position="155"/>
    </location>
</feature>
<reference evidence="13" key="1">
    <citation type="submission" date="2025-08" db="UniProtKB">
        <authorList>
            <consortium name="Ensembl"/>
        </authorList>
    </citation>
    <scope>IDENTIFICATION</scope>
</reference>
<evidence type="ECO:0000256" key="10">
    <source>
        <dbReference type="ARBA" id="ARBA00047661"/>
    </source>
</evidence>
<evidence type="ECO:0000256" key="11">
    <source>
        <dbReference type="SAM" id="MobiDB-lite"/>
    </source>
</evidence>
<dbReference type="GO" id="GO:0000184">
    <property type="term" value="P:nuclear-transcribed mRNA catabolic process, nonsense-mediated decay"/>
    <property type="evidence" value="ECO:0007669"/>
    <property type="project" value="UniProtKB-KW"/>
</dbReference>
<accession>A0A8B9IH46</accession>
<evidence type="ECO:0000256" key="1">
    <source>
        <dbReference type="ARBA" id="ARBA00004123"/>
    </source>
</evidence>
<evidence type="ECO:0000256" key="7">
    <source>
        <dbReference type="ARBA" id="ARBA00023161"/>
    </source>
</evidence>
<keyword evidence="14" id="KW-1185">Reference proteome</keyword>
<dbReference type="PANTHER" id="PTHR16290:SF4">
    <property type="entry name" value="MRNA-DECAPPING ENZYME 1A"/>
    <property type="match status" value="1"/>
</dbReference>
<protein>
    <recommendedName>
        <fullName evidence="9">5'-(N(7)-methylguanosine 5'-triphospho)-[mRNA] hydrolase</fullName>
        <ecNumber evidence="9">3.6.1.62</ecNumber>
    </recommendedName>
</protein>
<comment type="catalytic activity">
    <reaction evidence="10">
        <text>a 5'-end (N(7)-methyl 5'-triphosphoguanosine)-ribonucleoside in mRNA + H2O = N(7)-methyl-GDP + a 5'-end phospho-ribonucleoside in mRNA + 2 H(+)</text>
        <dbReference type="Rhea" id="RHEA:67484"/>
        <dbReference type="Rhea" id="RHEA-COMP:15692"/>
        <dbReference type="Rhea" id="RHEA-COMP:17167"/>
        <dbReference type="ChEBI" id="CHEBI:15377"/>
        <dbReference type="ChEBI" id="CHEBI:15378"/>
        <dbReference type="ChEBI" id="CHEBI:63714"/>
        <dbReference type="ChEBI" id="CHEBI:138282"/>
        <dbReference type="ChEBI" id="CHEBI:156461"/>
        <dbReference type="EC" id="3.6.1.62"/>
    </reaction>
    <physiologicalReaction direction="left-to-right" evidence="10">
        <dbReference type="Rhea" id="RHEA:67485"/>
    </physiologicalReaction>
</comment>
<dbReference type="GO" id="GO:0005634">
    <property type="term" value="C:nucleus"/>
    <property type="evidence" value="ECO:0007669"/>
    <property type="project" value="UniProtKB-SubCell"/>
</dbReference>
<evidence type="ECO:0000256" key="4">
    <source>
        <dbReference type="ARBA" id="ARBA00022490"/>
    </source>
</evidence>
<keyword evidence="6" id="KW-0378">Hydrolase</keyword>
<feature type="region of interest" description="Disordered" evidence="11">
    <location>
        <begin position="224"/>
        <end position="252"/>
    </location>
</feature>
<comment type="subcellular location">
    <subcellularLocation>
        <location evidence="2">Cytoplasm</location>
    </subcellularLocation>
    <subcellularLocation>
        <location evidence="1">Nucleus</location>
    </subcellularLocation>
</comment>
<dbReference type="GO" id="GO:0003729">
    <property type="term" value="F:mRNA binding"/>
    <property type="evidence" value="ECO:0007669"/>
    <property type="project" value="TreeGrafter"/>
</dbReference>
<evidence type="ECO:0000313" key="13">
    <source>
        <dbReference type="Ensembl" id="ENSACDP00005007217.1"/>
    </source>
</evidence>
<keyword evidence="8" id="KW-0539">Nucleus</keyword>
<evidence type="ECO:0000259" key="12">
    <source>
        <dbReference type="Pfam" id="PF16741"/>
    </source>
</evidence>
<dbReference type="Gene3D" id="6.10.140.2030">
    <property type="match status" value="1"/>
</dbReference>
<dbReference type="AlphaFoldDB" id="A0A8B9IH46"/>
<evidence type="ECO:0000256" key="3">
    <source>
        <dbReference type="ARBA" id="ARBA00008778"/>
    </source>
</evidence>
<dbReference type="GO" id="GO:0031087">
    <property type="term" value="P:deadenylation-independent decapping of nuclear-transcribed mRNA"/>
    <property type="evidence" value="ECO:0007669"/>
    <property type="project" value="TreeGrafter"/>
</dbReference>
<dbReference type="Proteomes" id="UP000694521">
    <property type="component" value="Unplaced"/>
</dbReference>
<evidence type="ECO:0000256" key="5">
    <source>
        <dbReference type="ARBA" id="ARBA00022553"/>
    </source>
</evidence>
<feature type="region of interest" description="Disordered" evidence="11">
    <location>
        <begin position="188"/>
        <end position="210"/>
    </location>
</feature>
<dbReference type="CDD" id="cd09804">
    <property type="entry name" value="Dcp1"/>
    <property type="match status" value="1"/>
</dbReference>
<keyword evidence="5" id="KW-0597">Phosphoprotein</keyword>
<dbReference type="InterPro" id="IPR011993">
    <property type="entry name" value="PH-like_dom_sf"/>
</dbReference>
<evidence type="ECO:0000256" key="8">
    <source>
        <dbReference type="ARBA" id="ARBA00023242"/>
    </source>
</evidence>
<dbReference type="PANTHER" id="PTHR16290">
    <property type="entry name" value="TRANSCRIPTION FACTOR SMIF DECAPPING ENZYME DCP1"/>
    <property type="match status" value="1"/>
</dbReference>
<dbReference type="GO" id="GO:0008047">
    <property type="term" value="F:enzyme activator activity"/>
    <property type="evidence" value="ECO:0007669"/>
    <property type="project" value="InterPro"/>
</dbReference>
<evidence type="ECO:0000256" key="2">
    <source>
        <dbReference type="ARBA" id="ARBA00004496"/>
    </source>
</evidence>
<organism evidence="13 14">
    <name type="scientific">Anser cygnoides</name>
    <name type="common">Swan goose</name>
    <dbReference type="NCBI Taxonomy" id="8845"/>
    <lineage>
        <taxon>Eukaryota</taxon>
        <taxon>Metazoa</taxon>
        <taxon>Chordata</taxon>
        <taxon>Craniata</taxon>
        <taxon>Vertebrata</taxon>
        <taxon>Euteleostomi</taxon>
        <taxon>Archelosauria</taxon>
        <taxon>Archosauria</taxon>
        <taxon>Dinosauria</taxon>
        <taxon>Saurischia</taxon>
        <taxon>Theropoda</taxon>
        <taxon>Coelurosauria</taxon>
        <taxon>Aves</taxon>
        <taxon>Neognathae</taxon>
        <taxon>Galloanserae</taxon>
        <taxon>Anseriformes</taxon>
        <taxon>Anatidae</taxon>
        <taxon>Anserinae</taxon>
        <taxon>Anser</taxon>
    </lineage>
</organism>
<dbReference type="InterPro" id="IPR031953">
    <property type="entry name" value="mRNA_decap_C"/>
</dbReference>
<dbReference type="Ensembl" id="ENSACDT00005008678.1">
    <property type="protein sequence ID" value="ENSACDP00005007217.1"/>
    <property type="gene ID" value="ENSACDG00005005248.1"/>
</dbReference>
<dbReference type="Gene3D" id="2.30.29.30">
    <property type="entry name" value="Pleckstrin-homology domain (PH domain)/Phosphotyrosine-binding domain (PTB)"/>
    <property type="match status" value="1"/>
</dbReference>
<dbReference type="FunFam" id="2.30.29.30:FF:000097">
    <property type="entry name" value="Putative mRNA-decapping enzyme 1A"/>
    <property type="match status" value="1"/>
</dbReference>
<dbReference type="GO" id="GO:0000932">
    <property type="term" value="C:P-body"/>
    <property type="evidence" value="ECO:0007669"/>
    <property type="project" value="TreeGrafter"/>
</dbReference>
<dbReference type="GO" id="GO:0000290">
    <property type="term" value="P:deadenylation-dependent decapping of nuclear-transcribed mRNA"/>
    <property type="evidence" value="ECO:0007669"/>
    <property type="project" value="InterPro"/>
</dbReference>
<dbReference type="InterPro" id="IPR010334">
    <property type="entry name" value="Dcp1"/>
</dbReference>
<proteinExistence type="inferred from homology"/>
<comment type="similarity">
    <text evidence="3">Belongs to the DCP1 family.</text>
</comment>
<reference evidence="13" key="2">
    <citation type="submission" date="2025-09" db="UniProtKB">
        <authorList>
            <consortium name="Ensembl"/>
        </authorList>
    </citation>
    <scope>IDENTIFICATION</scope>
</reference>
<evidence type="ECO:0000256" key="9">
    <source>
        <dbReference type="ARBA" id="ARBA00026102"/>
    </source>
</evidence>
<feature type="domain" description="mRNA-decapping enzyme C-terminal" evidence="12">
    <location>
        <begin position="543"/>
        <end position="584"/>
    </location>
</feature>
<sequence>MEAAAGRAGQEISLAALQRHDPYITSIADVTGQVALYSFSPKANEWEKTDIEGTLFVYKRSASPYHGFTIVNRLNMHNLVEPVNKDLEFQLHEPFLLYRNASLSIYSIWFYDKNDCHRIAKLMAKVVEQEAQRSQQVSQDRKSPSRTNGCSENRPIDILEMLSKAKDEYERNQISDLSIISSSGMQQNTNLLKSGSTEASEQKPSIQVQDQVSLRPKHLTLEELFGTSVPKEQPAPPYPNAERREKLQTDTSAREQQNLLLPFSFDQSTVIQQPLGKSESPNVKTSANPLNQQECLTPMLIPPASVSQPDVKSISSYSVRLSPILNSASTMEAAPAQRLPGLKQNNSLMQVMQQAAKQISPLVNQPPSEVNHAPQNLVAGQSQLIAPLTSTNTGTVSNTSHTSVDLLQKLRLTPQHDQMQQQSLTKTSLTPNISASVGQLATPESFKESHSKPSTLNNKIIPSLQTVQQNKESEVFPQTKTLSKTSQVTPPQFVTATTTVTPSILLSPSVFQQSATKATEVENKANSSSPLTLGTTEIQTIPPTVLSRSQLQEALIHLIKNDSRFLSTIHEVYLQVLTKNTDNINL</sequence>
<evidence type="ECO:0000313" key="14">
    <source>
        <dbReference type="Proteomes" id="UP000694521"/>
    </source>
</evidence>
<dbReference type="EC" id="3.6.1.62" evidence="9"/>
<dbReference type="Pfam" id="PF06058">
    <property type="entry name" value="DCP1"/>
    <property type="match status" value="1"/>
</dbReference>
<dbReference type="GO" id="GO:0140933">
    <property type="term" value="F:5'-(N(7)-methylguanosine 5'-triphospho)-[mRNA] hydrolase activity"/>
    <property type="evidence" value="ECO:0007669"/>
    <property type="project" value="UniProtKB-EC"/>
</dbReference>
<keyword evidence="4" id="KW-0963">Cytoplasm</keyword>
<evidence type="ECO:0000256" key="6">
    <source>
        <dbReference type="ARBA" id="ARBA00022801"/>
    </source>
</evidence>
<dbReference type="SUPFAM" id="SSF50729">
    <property type="entry name" value="PH domain-like"/>
    <property type="match status" value="1"/>
</dbReference>
<name>A0A8B9IH46_ANSCY</name>